<evidence type="ECO:0000256" key="1">
    <source>
        <dbReference type="ARBA" id="ARBA00004496"/>
    </source>
</evidence>
<keyword evidence="2" id="KW-0963">Cytoplasm</keyword>
<evidence type="ECO:0000313" key="12">
    <source>
        <dbReference type="Proteomes" id="UP000426246"/>
    </source>
</evidence>
<dbReference type="PRINTS" id="PR00032">
    <property type="entry name" value="HTHARAC"/>
</dbReference>
<feature type="modified residue" description="4-aspartylphosphate" evidence="8">
    <location>
        <position position="56"/>
    </location>
</feature>
<dbReference type="PANTHER" id="PTHR42713">
    <property type="entry name" value="HISTIDINE KINASE-RELATED"/>
    <property type="match status" value="1"/>
</dbReference>
<dbReference type="PROSITE" id="PS50110">
    <property type="entry name" value="RESPONSE_REGULATORY"/>
    <property type="match status" value="1"/>
</dbReference>
<reference evidence="12" key="1">
    <citation type="submission" date="2018-11" db="EMBL/GenBank/DDBJ databases">
        <title>Complete genome sequence of Paenibacillus sp. ML311-T8.</title>
        <authorList>
            <person name="Nam Y.-D."/>
            <person name="Kang J."/>
            <person name="Chung W.-H."/>
            <person name="Park Y.S."/>
        </authorList>
    </citation>
    <scope>NUCLEOTIDE SEQUENCE [LARGE SCALE GENOMIC DNA]</scope>
    <source>
        <strain evidence="12">ML311-T8</strain>
    </source>
</reference>
<dbReference type="CDD" id="cd17536">
    <property type="entry name" value="REC_YesN-like"/>
    <property type="match status" value="1"/>
</dbReference>
<dbReference type="GO" id="GO:0003700">
    <property type="term" value="F:DNA-binding transcription factor activity"/>
    <property type="evidence" value="ECO:0007669"/>
    <property type="project" value="InterPro"/>
</dbReference>
<dbReference type="Pfam" id="PF00072">
    <property type="entry name" value="Response_reg"/>
    <property type="match status" value="1"/>
</dbReference>
<evidence type="ECO:0000256" key="2">
    <source>
        <dbReference type="ARBA" id="ARBA00022490"/>
    </source>
</evidence>
<name>A0A6B8RJL5_9BACL</name>
<evidence type="ECO:0000313" key="11">
    <source>
        <dbReference type="EMBL" id="QGQ96047.1"/>
    </source>
</evidence>
<dbReference type="AlphaFoldDB" id="A0A6B8RJL5"/>
<proteinExistence type="predicted"/>
<evidence type="ECO:0000256" key="6">
    <source>
        <dbReference type="ARBA" id="ARBA00023125"/>
    </source>
</evidence>
<dbReference type="InterPro" id="IPR018060">
    <property type="entry name" value="HTH_AraC"/>
</dbReference>
<dbReference type="SMART" id="SM00448">
    <property type="entry name" value="REC"/>
    <property type="match status" value="1"/>
</dbReference>
<keyword evidence="3 8" id="KW-0597">Phosphoprotein</keyword>
<dbReference type="GO" id="GO:0000160">
    <property type="term" value="P:phosphorelay signal transduction system"/>
    <property type="evidence" value="ECO:0007669"/>
    <property type="project" value="UniProtKB-KW"/>
</dbReference>
<keyword evidence="7" id="KW-0804">Transcription</keyword>
<dbReference type="InterPro" id="IPR018062">
    <property type="entry name" value="HTH_AraC-typ_CS"/>
</dbReference>
<evidence type="ECO:0000256" key="3">
    <source>
        <dbReference type="ARBA" id="ARBA00022553"/>
    </source>
</evidence>
<dbReference type="SUPFAM" id="SSF46689">
    <property type="entry name" value="Homeodomain-like"/>
    <property type="match status" value="1"/>
</dbReference>
<organism evidence="11 12">
    <name type="scientific">Paenibacillus psychroresistens</name>
    <dbReference type="NCBI Taxonomy" id="1778678"/>
    <lineage>
        <taxon>Bacteria</taxon>
        <taxon>Bacillati</taxon>
        <taxon>Bacillota</taxon>
        <taxon>Bacilli</taxon>
        <taxon>Bacillales</taxon>
        <taxon>Paenibacillaceae</taxon>
        <taxon>Paenibacillus</taxon>
    </lineage>
</organism>
<dbReference type="InterPro" id="IPR051552">
    <property type="entry name" value="HptR"/>
</dbReference>
<dbReference type="PROSITE" id="PS01124">
    <property type="entry name" value="HTH_ARAC_FAMILY_2"/>
    <property type="match status" value="1"/>
</dbReference>
<gene>
    <name evidence="11" type="ORF">EHS13_14760</name>
</gene>
<dbReference type="EMBL" id="CP034235">
    <property type="protein sequence ID" value="QGQ96047.1"/>
    <property type="molecule type" value="Genomic_DNA"/>
</dbReference>
<evidence type="ECO:0000256" key="5">
    <source>
        <dbReference type="ARBA" id="ARBA00023015"/>
    </source>
</evidence>
<dbReference type="InterPro" id="IPR020449">
    <property type="entry name" value="Tscrpt_reg_AraC-type_HTH"/>
</dbReference>
<dbReference type="SUPFAM" id="SSF52172">
    <property type="entry name" value="CheY-like"/>
    <property type="match status" value="1"/>
</dbReference>
<feature type="domain" description="HTH araC/xylS-type" evidence="9">
    <location>
        <begin position="436"/>
        <end position="535"/>
    </location>
</feature>
<dbReference type="InterPro" id="IPR001789">
    <property type="entry name" value="Sig_transdc_resp-reg_receiver"/>
</dbReference>
<accession>A0A6B8RJL5</accession>
<keyword evidence="4" id="KW-0902">Two-component regulatory system</keyword>
<sequence length="539" mass="62774">MMLKILIVDDEFYFRKGFKVLLPFDELGFEICGEAKNGEEALQLIIELKPDIVFLDINMPMMDGLELAEAIRSRGLMTTIVFLTGYSEFSFAQQAMQLGVQYYLLKPVNVEELKLTLLSIKESIEKESSFKLEVDGLKAQIKESMTILKDRFVYELIKGNTILMDDEILQKLQYYKIDLVSSYYGAMILELDVQDKWSEEDKQLWRFAVANIAKEILTQNRIFVFQQDINEHVCMLLGIEEVFYVNDLANLIYVCEQIKQIVHKHLKLTVTIGLGHMYASIKNVSVSYKESFFAVRNKLTLGDNNVIAFSSVKEMQIMSNFYPMERRAEMLMNMRLGNAEELDVRIALIFKEFRMSSISLNMLFVICIEMASTCFELLTETGQNYPQFFREKMNLIEDLQAQKSLDEMEKWIKELFDSTMHTVAVNRSNKSQKIVQSVKKYIEENYGNENLMITEISQSLFINYGHLSYLFKKETGKTINDFLTEFRINKAKELMDKGNHYILEVSLKVGYSDQGYFSKCFKKFFGQAPSKYIHTIKNR</sequence>
<keyword evidence="12" id="KW-1185">Reference proteome</keyword>
<dbReference type="Proteomes" id="UP000426246">
    <property type="component" value="Chromosome"/>
</dbReference>
<keyword evidence="5" id="KW-0805">Transcription regulation</keyword>
<dbReference type="Gene3D" id="3.40.50.2300">
    <property type="match status" value="1"/>
</dbReference>
<evidence type="ECO:0000259" key="9">
    <source>
        <dbReference type="PROSITE" id="PS01124"/>
    </source>
</evidence>
<dbReference type="OrthoDB" id="9794370at2"/>
<evidence type="ECO:0000259" key="10">
    <source>
        <dbReference type="PROSITE" id="PS50110"/>
    </source>
</evidence>
<dbReference type="Gene3D" id="1.10.10.60">
    <property type="entry name" value="Homeodomain-like"/>
    <property type="match status" value="2"/>
</dbReference>
<evidence type="ECO:0000256" key="7">
    <source>
        <dbReference type="ARBA" id="ARBA00023163"/>
    </source>
</evidence>
<protein>
    <submittedName>
        <fullName evidence="11">Response regulator</fullName>
    </submittedName>
</protein>
<dbReference type="Pfam" id="PF12833">
    <property type="entry name" value="HTH_18"/>
    <property type="match status" value="1"/>
</dbReference>
<dbReference type="GO" id="GO:0043565">
    <property type="term" value="F:sequence-specific DNA binding"/>
    <property type="evidence" value="ECO:0007669"/>
    <property type="project" value="InterPro"/>
</dbReference>
<keyword evidence="6" id="KW-0238">DNA-binding</keyword>
<dbReference type="KEGG" id="ppsc:EHS13_14760"/>
<dbReference type="PROSITE" id="PS00041">
    <property type="entry name" value="HTH_ARAC_FAMILY_1"/>
    <property type="match status" value="1"/>
</dbReference>
<comment type="subcellular location">
    <subcellularLocation>
        <location evidence="1">Cytoplasm</location>
    </subcellularLocation>
</comment>
<feature type="domain" description="Response regulatory" evidence="10">
    <location>
        <begin position="4"/>
        <end position="121"/>
    </location>
</feature>
<dbReference type="GO" id="GO:0005737">
    <property type="term" value="C:cytoplasm"/>
    <property type="evidence" value="ECO:0007669"/>
    <property type="project" value="UniProtKB-SubCell"/>
</dbReference>
<evidence type="ECO:0000256" key="8">
    <source>
        <dbReference type="PROSITE-ProRule" id="PRU00169"/>
    </source>
</evidence>
<dbReference type="PANTHER" id="PTHR42713:SF3">
    <property type="entry name" value="TRANSCRIPTIONAL REGULATORY PROTEIN HPTR"/>
    <property type="match status" value="1"/>
</dbReference>
<evidence type="ECO:0000256" key="4">
    <source>
        <dbReference type="ARBA" id="ARBA00023012"/>
    </source>
</evidence>
<dbReference type="RefSeq" id="WP_155701085.1">
    <property type="nucleotide sequence ID" value="NZ_CP034235.1"/>
</dbReference>
<dbReference type="InterPro" id="IPR011006">
    <property type="entry name" value="CheY-like_superfamily"/>
</dbReference>
<dbReference type="InterPro" id="IPR009057">
    <property type="entry name" value="Homeodomain-like_sf"/>
</dbReference>
<dbReference type="SMART" id="SM00342">
    <property type="entry name" value="HTH_ARAC"/>
    <property type="match status" value="1"/>
</dbReference>